<evidence type="ECO:0000313" key="1">
    <source>
        <dbReference type="EMBL" id="MBT9316299.1"/>
    </source>
</evidence>
<dbReference type="Proteomes" id="UP000717364">
    <property type="component" value="Unassembled WGS sequence"/>
</dbReference>
<keyword evidence="2" id="KW-1185">Reference proteome</keyword>
<protein>
    <submittedName>
        <fullName evidence="1">Uncharacterized protein</fullName>
    </submittedName>
</protein>
<organism evidence="1 2">
    <name type="scientific">Leptothoe spongobia TAU-MAC 1115</name>
    <dbReference type="NCBI Taxonomy" id="1967444"/>
    <lineage>
        <taxon>Bacteria</taxon>
        <taxon>Bacillati</taxon>
        <taxon>Cyanobacteriota</taxon>
        <taxon>Cyanophyceae</taxon>
        <taxon>Nodosilineales</taxon>
        <taxon>Cymatolegaceae</taxon>
        <taxon>Leptothoe</taxon>
        <taxon>Leptothoe spongobia</taxon>
    </lineage>
</organism>
<gene>
    <name evidence="1" type="ORF">IXB50_12785</name>
</gene>
<comment type="caution">
    <text evidence="1">The sequence shown here is derived from an EMBL/GenBank/DDBJ whole genome shotgun (WGS) entry which is preliminary data.</text>
</comment>
<dbReference type="RefSeq" id="WP_215609367.1">
    <property type="nucleotide sequence ID" value="NZ_JADOES010000023.1"/>
</dbReference>
<name>A0A947GJ64_9CYAN</name>
<reference evidence="1" key="2">
    <citation type="journal article" date="2021" name="Mar. Drugs">
        <title>Genome Reduction and Secondary Metabolism of the Marine Sponge-Associated Cyanobacterium Leptothoe.</title>
        <authorList>
            <person name="Konstantinou D."/>
            <person name="Popin R.V."/>
            <person name="Fewer D.P."/>
            <person name="Sivonen K."/>
            <person name="Gkelis S."/>
        </authorList>
    </citation>
    <scope>NUCLEOTIDE SEQUENCE</scope>
    <source>
        <strain evidence="1">TAU-MAC 1115</strain>
    </source>
</reference>
<evidence type="ECO:0000313" key="2">
    <source>
        <dbReference type="Proteomes" id="UP000717364"/>
    </source>
</evidence>
<dbReference type="EMBL" id="JADOES010000023">
    <property type="protein sequence ID" value="MBT9316299.1"/>
    <property type="molecule type" value="Genomic_DNA"/>
</dbReference>
<accession>A0A947GJ64</accession>
<dbReference type="AlphaFoldDB" id="A0A947GJ64"/>
<sequence>MALNPQIHPFPPIHQSEQSWDHSLRALAQRMFPGGRIGNGLKLGIPATTGLLPTLTDGYINSGDKVIGPFGARLISTAPASATRGLYYGSKQMRYLAAADADPSDILIGTVVTDADSIVSVVQTFYPAPGKVVVRALLNLPKVTAGADVSLGTVTLEGYAGFRVAHAHTKTAEVAATTAGGDDVVIKHGSTTLVTHNQAALDSATGLAIASPGATEVSPDSNSVELFYNSTQGTAFTAGMVEAYVEVEGLV</sequence>
<proteinExistence type="predicted"/>
<reference evidence="1" key="1">
    <citation type="submission" date="2020-11" db="EMBL/GenBank/DDBJ databases">
        <authorList>
            <person name="Konstantinou D."/>
            <person name="Gkelis S."/>
            <person name="Popin R."/>
            <person name="Fewer D."/>
            <person name="Sivonen K."/>
        </authorList>
    </citation>
    <scope>NUCLEOTIDE SEQUENCE</scope>
    <source>
        <strain evidence="1">TAU-MAC 1115</strain>
    </source>
</reference>